<protein>
    <submittedName>
        <fullName evidence="4">Helix-turn-helix domain-containing protein</fullName>
    </submittedName>
</protein>
<reference evidence="4 5" key="1">
    <citation type="submission" date="2024-03" db="EMBL/GenBank/DDBJ databases">
        <title>Human intestinal bacterial collection.</title>
        <authorList>
            <person name="Pauvert C."/>
            <person name="Hitch T.C.A."/>
            <person name="Clavel T."/>
        </authorList>
    </citation>
    <scope>NUCLEOTIDE SEQUENCE [LARGE SCALE GENOMIC DNA]</scope>
    <source>
        <strain evidence="4 5">CLA-AA-H192</strain>
    </source>
</reference>
<dbReference type="SUPFAM" id="SSF46689">
    <property type="entry name" value="Homeodomain-like"/>
    <property type="match status" value="1"/>
</dbReference>
<accession>A0ABV1G9V3</accession>
<dbReference type="PROSITE" id="PS50977">
    <property type="entry name" value="HTH_TETR_2"/>
    <property type="match status" value="1"/>
</dbReference>
<feature type="DNA-binding region" description="H-T-H motif" evidence="2">
    <location>
        <begin position="34"/>
        <end position="53"/>
    </location>
</feature>
<dbReference type="EMBL" id="JBBMFF010000260">
    <property type="protein sequence ID" value="MEQ2512109.1"/>
    <property type="molecule type" value="Genomic_DNA"/>
</dbReference>
<dbReference type="Gene3D" id="1.10.357.10">
    <property type="entry name" value="Tetracycline Repressor, domain 2"/>
    <property type="match status" value="1"/>
</dbReference>
<feature type="domain" description="HTH tetR-type" evidence="3">
    <location>
        <begin position="11"/>
        <end position="71"/>
    </location>
</feature>
<dbReference type="InterPro" id="IPR001647">
    <property type="entry name" value="HTH_TetR"/>
</dbReference>
<comment type="caution">
    <text evidence="4">The sequence shown here is derived from an EMBL/GenBank/DDBJ whole genome shotgun (WGS) entry which is preliminary data.</text>
</comment>
<evidence type="ECO:0000256" key="1">
    <source>
        <dbReference type="ARBA" id="ARBA00023125"/>
    </source>
</evidence>
<evidence type="ECO:0000256" key="2">
    <source>
        <dbReference type="PROSITE-ProRule" id="PRU00335"/>
    </source>
</evidence>
<dbReference type="Pfam" id="PF00440">
    <property type="entry name" value="TetR_N"/>
    <property type="match status" value="1"/>
</dbReference>
<keyword evidence="1 2" id="KW-0238">DNA-binding</keyword>
<dbReference type="PANTHER" id="PTHR30055">
    <property type="entry name" value="HTH-TYPE TRANSCRIPTIONAL REGULATOR RUTR"/>
    <property type="match status" value="1"/>
</dbReference>
<dbReference type="InterPro" id="IPR050109">
    <property type="entry name" value="HTH-type_TetR-like_transc_reg"/>
</dbReference>
<dbReference type="PRINTS" id="PR00455">
    <property type="entry name" value="HTHTETR"/>
</dbReference>
<dbReference type="Proteomes" id="UP001491552">
    <property type="component" value="Unassembled WGS sequence"/>
</dbReference>
<keyword evidence="5" id="KW-1185">Reference proteome</keyword>
<sequence length="236" mass="26797">MPGHGLQARGIAREQKMIYAGMTLFLEQGYERTTTAQIARKAGMSPASFFAAFENKEALLLRLTQIMFRSQFSRAEKMLPADQSPLLLYAMETGLQLHIAECSEPLRDLYVTAYSLPSTSDFINRSMTPRLRQIFSRWMKRADDSELFELELASAGVTRSYMSVPCDMYFTMERKIRRYLSCCFRLYCVPEKEYAPYVERVLQTDLHQVAENIVAETVQNAAAAFAATMGAAADEN</sequence>
<organism evidence="4 5">
    <name type="scientific">Faecousia intestinalis</name>
    <dbReference type="NCBI Taxonomy" id="3133167"/>
    <lineage>
        <taxon>Bacteria</taxon>
        <taxon>Bacillati</taxon>
        <taxon>Bacillota</taxon>
        <taxon>Clostridia</taxon>
        <taxon>Eubacteriales</taxon>
        <taxon>Oscillospiraceae</taxon>
        <taxon>Faecousia</taxon>
    </lineage>
</organism>
<proteinExistence type="predicted"/>
<name>A0ABV1G9V3_9FIRM</name>
<dbReference type="InterPro" id="IPR009057">
    <property type="entry name" value="Homeodomain-like_sf"/>
</dbReference>
<dbReference type="RefSeq" id="WP_349136812.1">
    <property type="nucleotide sequence ID" value="NZ_JBBMFF010000260.1"/>
</dbReference>
<gene>
    <name evidence="4" type="ORF">WMO66_12795</name>
</gene>
<evidence type="ECO:0000313" key="5">
    <source>
        <dbReference type="Proteomes" id="UP001491552"/>
    </source>
</evidence>
<evidence type="ECO:0000259" key="3">
    <source>
        <dbReference type="PROSITE" id="PS50977"/>
    </source>
</evidence>
<evidence type="ECO:0000313" key="4">
    <source>
        <dbReference type="EMBL" id="MEQ2512109.1"/>
    </source>
</evidence>